<dbReference type="Proteomes" id="UP000617355">
    <property type="component" value="Unassembled WGS sequence"/>
</dbReference>
<gene>
    <name evidence="5" type="ORF">GCM10011358_29010</name>
</gene>
<feature type="region of interest" description="Disordered" evidence="2">
    <location>
        <begin position="286"/>
        <end position="308"/>
    </location>
</feature>
<feature type="domain" description="Smf/DprA SLOG" evidence="3">
    <location>
        <begin position="69"/>
        <end position="275"/>
    </location>
</feature>
<dbReference type="Gene3D" id="1.10.10.10">
    <property type="entry name" value="Winged helix-like DNA-binding domain superfamily/Winged helix DNA-binding domain"/>
    <property type="match status" value="1"/>
</dbReference>
<comment type="caution">
    <text evidence="5">The sequence shown here is derived from an EMBL/GenBank/DDBJ whole genome shotgun (WGS) entry which is preliminary data.</text>
</comment>
<comment type="similarity">
    <text evidence="1">Belongs to the DprA/Smf family.</text>
</comment>
<proteinExistence type="inferred from homology"/>
<evidence type="ECO:0000313" key="6">
    <source>
        <dbReference type="Proteomes" id="UP000617355"/>
    </source>
</evidence>
<dbReference type="InterPro" id="IPR041614">
    <property type="entry name" value="DprA_WH"/>
</dbReference>
<dbReference type="Pfam" id="PF02481">
    <property type="entry name" value="DNA_processg_A"/>
    <property type="match status" value="1"/>
</dbReference>
<dbReference type="Pfam" id="PF21102">
    <property type="entry name" value="DprA_N"/>
    <property type="match status" value="1"/>
</dbReference>
<organism evidence="5 6">
    <name type="scientific">Sinisalibacter lacisalsi</name>
    <dbReference type="NCBI Taxonomy" id="1526570"/>
    <lineage>
        <taxon>Bacteria</taxon>
        <taxon>Pseudomonadati</taxon>
        <taxon>Pseudomonadota</taxon>
        <taxon>Alphaproteobacteria</taxon>
        <taxon>Rhodobacterales</taxon>
        <taxon>Roseobacteraceae</taxon>
        <taxon>Sinisalibacter</taxon>
    </lineage>
</organism>
<accession>A0ABQ1QT04</accession>
<dbReference type="NCBIfam" id="TIGR00732">
    <property type="entry name" value="dprA"/>
    <property type="match status" value="1"/>
</dbReference>
<dbReference type="EMBL" id="BMGI01000005">
    <property type="protein sequence ID" value="GGD43374.1"/>
    <property type="molecule type" value="Genomic_DNA"/>
</dbReference>
<evidence type="ECO:0000256" key="2">
    <source>
        <dbReference type="SAM" id="MobiDB-lite"/>
    </source>
</evidence>
<dbReference type="InterPro" id="IPR057666">
    <property type="entry name" value="DrpA_SLOG"/>
</dbReference>
<dbReference type="PANTHER" id="PTHR43022:SF1">
    <property type="entry name" value="PROTEIN SMF"/>
    <property type="match status" value="1"/>
</dbReference>
<reference evidence="6" key="1">
    <citation type="journal article" date="2019" name="Int. J. Syst. Evol. Microbiol.">
        <title>The Global Catalogue of Microorganisms (GCM) 10K type strain sequencing project: providing services to taxonomists for standard genome sequencing and annotation.</title>
        <authorList>
            <consortium name="The Broad Institute Genomics Platform"/>
            <consortium name="The Broad Institute Genome Sequencing Center for Infectious Disease"/>
            <person name="Wu L."/>
            <person name="Ma J."/>
        </authorList>
    </citation>
    <scope>NUCLEOTIDE SEQUENCE [LARGE SCALE GENOMIC DNA]</scope>
    <source>
        <strain evidence="6">CGMCC 1.12922</strain>
    </source>
</reference>
<name>A0ABQ1QT04_9RHOB</name>
<dbReference type="PANTHER" id="PTHR43022">
    <property type="entry name" value="PROTEIN SMF"/>
    <property type="match status" value="1"/>
</dbReference>
<sequence length="365" mass="38920">MLAWLRLLRSRRVGVTTFFRLMREHGSAQAALEALPEIARVAGVEAYEPCPLPVAEQELRAARYAGARFIAFGSPDYPAQLSDIADPPPFFWAVGDVTLLQRSTVALVGARNASSLGTRMARRLAEELGQKGHVVVSGLARGIDTAAHKAALPTGTIAVLASGVDVIYPTENTVLGEEIGREGLRLSEAPMGMSPQARHFPQRNRIISGLARAVVVVEAASRSGSLITARGALDQGRDVLAVPGHPFDARAAGCNMLIRDGATLVRSAADVIELLGEIPAPAVATETAPAQNPEIPAPPPQTRTPGETRELHRQILERLGPSPVAEDQLIRDLALPAARITPELVNLELEGRIQRQPGGLVNRLE</sequence>
<dbReference type="Gene3D" id="3.40.50.450">
    <property type="match status" value="1"/>
</dbReference>
<dbReference type="SUPFAM" id="SSF102405">
    <property type="entry name" value="MCP/YpsA-like"/>
    <property type="match status" value="1"/>
</dbReference>
<keyword evidence="6" id="KW-1185">Reference proteome</keyword>
<dbReference type="Pfam" id="PF17782">
    <property type="entry name" value="WHD_DprA"/>
    <property type="match status" value="1"/>
</dbReference>
<dbReference type="InterPro" id="IPR003488">
    <property type="entry name" value="DprA"/>
</dbReference>
<protein>
    <submittedName>
        <fullName evidence="5">DNA processing protein DprA</fullName>
    </submittedName>
</protein>
<evidence type="ECO:0000256" key="1">
    <source>
        <dbReference type="ARBA" id="ARBA00006525"/>
    </source>
</evidence>
<dbReference type="InterPro" id="IPR036388">
    <property type="entry name" value="WH-like_DNA-bd_sf"/>
</dbReference>
<feature type="domain" description="DprA winged helix" evidence="4">
    <location>
        <begin position="299"/>
        <end position="359"/>
    </location>
</feature>
<evidence type="ECO:0000259" key="3">
    <source>
        <dbReference type="Pfam" id="PF02481"/>
    </source>
</evidence>
<dbReference type="RefSeq" id="WP_368855201.1">
    <property type="nucleotide sequence ID" value="NZ_BMGI01000005.1"/>
</dbReference>
<evidence type="ECO:0000259" key="4">
    <source>
        <dbReference type="Pfam" id="PF17782"/>
    </source>
</evidence>
<evidence type="ECO:0000313" key="5">
    <source>
        <dbReference type="EMBL" id="GGD43374.1"/>
    </source>
</evidence>